<feature type="compositionally biased region" description="Basic residues" evidence="2">
    <location>
        <begin position="1"/>
        <end position="10"/>
    </location>
</feature>
<feature type="region of interest" description="Disordered" evidence="2">
    <location>
        <begin position="1"/>
        <end position="117"/>
    </location>
</feature>
<dbReference type="SUPFAM" id="SSF74853">
    <property type="entry name" value="Lamin A/C globular tail domain"/>
    <property type="match status" value="1"/>
</dbReference>
<evidence type="ECO:0000256" key="1">
    <source>
        <dbReference type="SAM" id="Coils"/>
    </source>
</evidence>
<proteinExistence type="predicted"/>
<feature type="region of interest" description="Disordered" evidence="2">
    <location>
        <begin position="506"/>
        <end position="563"/>
    </location>
</feature>
<dbReference type="Proteomes" id="UP000695562">
    <property type="component" value="Unassembled WGS sequence"/>
</dbReference>
<feature type="compositionally biased region" description="Low complexity" evidence="2">
    <location>
        <begin position="54"/>
        <end position="85"/>
    </location>
</feature>
<sequence length="701" mass="80322">MDSSNKKKSKRLEDKEKLSQQSSQEVETTTVAPKKKKAASNRDIVMSDGEDEQPSSPTLSSQSSQTTTTTTTTTAAASYQATTTTIPSTPGNNTSYGGPTTPLNKMRESLLGTPMSPSRSVMRLKEKDELNAIHKKLQQCITSLKEKDEEIEKKEREIESLQKEKTKSTNAYKTKLEEAERLLSQEIKEKTEFLSRADFLESELKTKEATWNKDKQDMISKMDEAINKLTHEHTLSLSSVKSDLVKSEYDNETKKNEIARLQGELHTRVKEYDEKSRKLLDNEYNRMRGKEDEFNSLLKQKDEDIKKLKMELKEKEKLSLVAQRKENELNQTIQSYERQLEDIRDSINREWELKTAAMVEETYSRQYSQEQYQQSMNDERERFKTQITVIQEQVNELNIKNQEYQDLIEQLNNTLMNKENNLNDLSQENEDNKKKLRKLQADLKNKDSQISLLQDEINSKETKLITYQNETTKLRTEIQYINNQNDPEIPLTREIASLKELVNGFEKSVAEDSSRKRKRSKQNEDDDGFSMDVANGGDDVDSSMNENGNGESSTTTTTSIAPPAIEDFIPNSVHITEINAPQEYIKLSVHGDFKDGFCISGWKLIVLKPGGKCGFSFPENIQPVKGIHTITVWTGRSRPTHIQTPENEFFWSREEIWTKPYEEITLKLVAGVSNETTAKVSLPETGVYQKDPSGKSNCLIM</sequence>
<evidence type="ECO:0000256" key="2">
    <source>
        <dbReference type="SAM" id="MobiDB-lite"/>
    </source>
</evidence>
<name>A0A8J4PMD9_9MYCE</name>
<dbReference type="OrthoDB" id="20504at2759"/>
<protein>
    <recommendedName>
        <fullName evidence="3">LTD domain-containing protein</fullName>
    </recommendedName>
</protein>
<gene>
    <name evidence="4" type="ORF">CYY_008940</name>
</gene>
<dbReference type="InterPro" id="IPR052877">
    <property type="entry name" value="Lamin_tail_domain"/>
</dbReference>
<evidence type="ECO:0000313" key="5">
    <source>
        <dbReference type="Proteomes" id="UP000695562"/>
    </source>
</evidence>
<feature type="compositionally biased region" description="Polar residues" evidence="2">
    <location>
        <begin position="86"/>
        <end position="103"/>
    </location>
</feature>
<dbReference type="InterPro" id="IPR036415">
    <property type="entry name" value="Lamin_tail_dom_sf"/>
</dbReference>
<keyword evidence="1" id="KW-0175">Coiled coil</keyword>
<feature type="coiled-coil region" evidence="1">
    <location>
        <begin position="380"/>
        <end position="470"/>
    </location>
</feature>
<accession>A0A8J4PMD9</accession>
<dbReference type="EMBL" id="AJWJ01000603">
    <property type="protein sequence ID" value="KAF2069738.1"/>
    <property type="molecule type" value="Genomic_DNA"/>
</dbReference>
<feature type="compositionally biased region" description="Low complexity" evidence="2">
    <location>
        <begin position="542"/>
        <end position="559"/>
    </location>
</feature>
<evidence type="ECO:0000313" key="4">
    <source>
        <dbReference type="EMBL" id="KAF2069738.1"/>
    </source>
</evidence>
<organism evidence="4 5">
    <name type="scientific">Polysphondylium violaceum</name>
    <dbReference type="NCBI Taxonomy" id="133409"/>
    <lineage>
        <taxon>Eukaryota</taxon>
        <taxon>Amoebozoa</taxon>
        <taxon>Evosea</taxon>
        <taxon>Eumycetozoa</taxon>
        <taxon>Dictyostelia</taxon>
        <taxon>Dictyosteliales</taxon>
        <taxon>Dictyosteliaceae</taxon>
        <taxon>Polysphondylium</taxon>
    </lineage>
</organism>
<feature type="coiled-coil region" evidence="1">
    <location>
        <begin position="127"/>
        <end position="232"/>
    </location>
</feature>
<dbReference type="InterPro" id="IPR001322">
    <property type="entry name" value="Lamin_tail_dom"/>
</dbReference>
<reference evidence="4" key="1">
    <citation type="submission" date="2020-01" db="EMBL/GenBank/DDBJ databases">
        <title>Development of genomics and gene disruption for Polysphondylium violaceum indicates a role for the polyketide synthase stlB in stalk morphogenesis.</title>
        <authorList>
            <person name="Narita B."/>
            <person name="Kawabe Y."/>
            <person name="Kin K."/>
            <person name="Saito T."/>
            <person name="Gibbs R."/>
            <person name="Kuspa A."/>
            <person name="Muzny D."/>
            <person name="Queller D."/>
            <person name="Richards S."/>
            <person name="Strassman J."/>
            <person name="Sucgang R."/>
            <person name="Worley K."/>
            <person name="Schaap P."/>
        </authorList>
    </citation>
    <scope>NUCLEOTIDE SEQUENCE</scope>
    <source>
        <strain evidence="4">QSvi11</strain>
    </source>
</reference>
<dbReference type="PANTHER" id="PTHR19956:SF5">
    <property type="entry name" value="LAMIN TAIL DOMAIN-CONTAINING PROTEIN 2"/>
    <property type="match status" value="1"/>
</dbReference>
<feature type="domain" description="LTD" evidence="3">
    <location>
        <begin position="556"/>
        <end position="684"/>
    </location>
</feature>
<evidence type="ECO:0000259" key="3">
    <source>
        <dbReference type="PROSITE" id="PS51841"/>
    </source>
</evidence>
<dbReference type="GO" id="GO:0030527">
    <property type="term" value="F:structural constituent of chromatin"/>
    <property type="evidence" value="ECO:0007669"/>
    <property type="project" value="TreeGrafter"/>
</dbReference>
<keyword evidence="5" id="KW-1185">Reference proteome</keyword>
<dbReference type="GO" id="GO:0005638">
    <property type="term" value="C:lamin filament"/>
    <property type="evidence" value="ECO:0007669"/>
    <property type="project" value="TreeGrafter"/>
</dbReference>
<dbReference type="PANTHER" id="PTHR19956">
    <property type="entry name" value="LAMIN TAIL DOMAIN-CONTAINING PROTEIN 2"/>
    <property type="match status" value="1"/>
</dbReference>
<dbReference type="AlphaFoldDB" id="A0A8J4PMD9"/>
<dbReference type="PROSITE" id="PS51841">
    <property type="entry name" value="LTD"/>
    <property type="match status" value="1"/>
</dbReference>
<feature type="coiled-coil region" evidence="1">
    <location>
        <begin position="298"/>
        <end position="346"/>
    </location>
</feature>
<comment type="caution">
    <text evidence="4">The sequence shown here is derived from an EMBL/GenBank/DDBJ whole genome shotgun (WGS) entry which is preliminary data.</text>
</comment>